<sequence length="92" mass="10210">MPSQKPRVALTLPDDLNAVFERIAELQGVPKTKVILELLTAYQPILEETLKALEKIANDKENAKAIAKEFAQTMLLDANSMLGDMSKEVKDL</sequence>
<dbReference type="Proteomes" id="UP000197019">
    <property type="component" value="Chromosome"/>
</dbReference>
<name>A0A1Z4C5V7_9GAMM</name>
<reference evidence="1 2" key="1">
    <citation type="submission" date="2017-06" db="EMBL/GenBank/DDBJ databases">
        <title>Genome Sequencing of the methanotroph Methylovulum psychrotolerants str. HV10-M2 isolated from a high-altitude environment.</title>
        <authorList>
            <person name="Mateos-Rivera A."/>
        </authorList>
    </citation>
    <scope>NUCLEOTIDE SEQUENCE [LARGE SCALE GENOMIC DNA]</scope>
    <source>
        <strain evidence="1 2">HV10_M2</strain>
    </source>
</reference>
<proteinExistence type="predicted"/>
<keyword evidence="2" id="KW-1185">Reference proteome</keyword>
<dbReference type="OrthoDB" id="9931060at2"/>
<dbReference type="RefSeq" id="WP_088621739.1">
    <property type="nucleotide sequence ID" value="NZ_CP022129.1"/>
</dbReference>
<evidence type="ECO:0000313" key="2">
    <source>
        <dbReference type="Proteomes" id="UP000197019"/>
    </source>
</evidence>
<evidence type="ECO:0000313" key="1">
    <source>
        <dbReference type="EMBL" id="ASF48878.1"/>
    </source>
</evidence>
<organism evidence="1 2">
    <name type="scientific">Methylovulum psychrotolerans</name>
    <dbReference type="NCBI Taxonomy" id="1704499"/>
    <lineage>
        <taxon>Bacteria</taxon>
        <taxon>Pseudomonadati</taxon>
        <taxon>Pseudomonadota</taxon>
        <taxon>Gammaproteobacteria</taxon>
        <taxon>Methylococcales</taxon>
        <taxon>Methylococcaceae</taxon>
        <taxon>Methylovulum</taxon>
    </lineage>
</organism>
<protein>
    <submittedName>
        <fullName evidence="1">Uncharacterized protein</fullName>
    </submittedName>
</protein>
<gene>
    <name evidence="1" type="ORF">CEK71_22175</name>
</gene>
<accession>A0A1Z4C5V7</accession>
<dbReference type="AlphaFoldDB" id="A0A1Z4C5V7"/>
<dbReference type="EMBL" id="CP022129">
    <property type="protein sequence ID" value="ASF48878.1"/>
    <property type="molecule type" value="Genomic_DNA"/>
</dbReference>
<dbReference type="KEGG" id="mpsy:CEK71_22175"/>